<dbReference type="AlphaFoldDB" id="E2AD61"/>
<dbReference type="InParanoid" id="E2AD61"/>
<feature type="non-terminal residue" evidence="2">
    <location>
        <position position="1"/>
    </location>
</feature>
<gene>
    <name evidence="2" type="ORF">EAG_00740</name>
</gene>
<protein>
    <recommendedName>
        <fullName evidence="4">G-protein coupled receptors family 1 profile domain-containing protein</fullName>
    </recommendedName>
</protein>
<keyword evidence="1" id="KW-0812">Transmembrane</keyword>
<dbReference type="OrthoDB" id="10044919at2759"/>
<name>E2AD61_CAMFO</name>
<keyword evidence="1" id="KW-0472">Membrane</keyword>
<dbReference type="EMBL" id="GL438684">
    <property type="protein sequence ID" value="EFN68609.1"/>
    <property type="molecule type" value="Genomic_DNA"/>
</dbReference>
<sequence length="46" mass="5193">SVILFVGYPRWLLYFAATCCILFMIIGIPGNLITVIALFRTKKVCN</sequence>
<keyword evidence="3" id="KW-1185">Reference proteome</keyword>
<evidence type="ECO:0000256" key="1">
    <source>
        <dbReference type="SAM" id="Phobius"/>
    </source>
</evidence>
<dbReference type="Proteomes" id="UP000000311">
    <property type="component" value="Unassembled WGS sequence"/>
</dbReference>
<evidence type="ECO:0008006" key="4">
    <source>
        <dbReference type="Google" id="ProtNLM"/>
    </source>
</evidence>
<evidence type="ECO:0000313" key="2">
    <source>
        <dbReference type="EMBL" id="EFN68609.1"/>
    </source>
</evidence>
<accession>E2AD61</accession>
<feature type="non-terminal residue" evidence="2">
    <location>
        <position position="46"/>
    </location>
</feature>
<feature type="transmembrane region" description="Helical" evidence="1">
    <location>
        <begin position="12"/>
        <end position="39"/>
    </location>
</feature>
<organism evidence="3">
    <name type="scientific">Camponotus floridanus</name>
    <name type="common">Florida carpenter ant</name>
    <dbReference type="NCBI Taxonomy" id="104421"/>
    <lineage>
        <taxon>Eukaryota</taxon>
        <taxon>Metazoa</taxon>
        <taxon>Ecdysozoa</taxon>
        <taxon>Arthropoda</taxon>
        <taxon>Hexapoda</taxon>
        <taxon>Insecta</taxon>
        <taxon>Pterygota</taxon>
        <taxon>Neoptera</taxon>
        <taxon>Endopterygota</taxon>
        <taxon>Hymenoptera</taxon>
        <taxon>Apocrita</taxon>
        <taxon>Aculeata</taxon>
        <taxon>Formicoidea</taxon>
        <taxon>Formicidae</taxon>
        <taxon>Formicinae</taxon>
        <taxon>Camponotus</taxon>
    </lineage>
</organism>
<proteinExistence type="predicted"/>
<evidence type="ECO:0000313" key="3">
    <source>
        <dbReference type="Proteomes" id="UP000000311"/>
    </source>
</evidence>
<reference evidence="2 3" key="1">
    <citation type="journal article" date="2010" name="Science">
        <title>Genomic comparison of the ants Camponotus floridanus and Harpegnathos saltator.</title>
        <authorList>
            <person name="Bonasio R."/>
            <person name="Zhang G."/>
            <person name="Ye C."/>
            <person name="Mutti N.S."/>
            <person name="Fang X."/>
            <person name="Qin N."/>
            <person name="Donahue G."/>
            <person name="Yang P."/>
            <person name="Li Q."/>
            <person name="Li C."/>
            <person name="Zhang P."/>
            <person name="Huang Z."/>
            <person name="Berger S.L."/>
            <person name="Reinberg D."/>
            <person name="Wang J."/>
            <person name="Liebig J."/>
        </authorList>
    </citation>
    <scope>NUCLEOTIDE SEQUENCE [LARGE SCALE GENOMIC DNA]</scope>
    <source>
        <strain evidence="3">C129</strain>
    </source>
</reference>
<keyword evidence="1" id="KW-1133">Transmembrane helix</keyword>